<reference evidence="2" key="1">
    <citation type="submission" date="2020-09" db="EMBL/GenBank/DDBJ databases">
        <title>Genome seq and assembly of Devosia sp.</title>
        <authorList>
            <person name="Chhetri G."/>
        </authorList>
    </citation>
    <scope>NUCLEOTIDE SEQUENCE</scope>
    <source>
        <strain evidence="2">PTR5</strain>
    </source>
</reference>
<dbReference type="Pfam" id="PF14216">
    <property type="entry name" value="DUF4326"/>
    <property type="match status" value="1"/>
</dbReference>
<feature type="domain" description="DUF4326" evidence="1">
    <location>
        <begin position="27"/>
        <end position="110"/>
    </location>
</feature>
<dbReference type="RefSeq" id="WP_191777022.1">
    <property type="nucleotide sequence ID" value="NZ_JACYFU010000004.1"/>
</dbReference>
<proteinExistence type="predicted"/>
<dbReference type="Proteomes" id="UP000654108">
    <property type="component" value="Unassembled WGS sequence"/>
</dbReference>
<dbReference type="AlphaFoldDB" id="A0A927IRH4"/>
<protein>
    <submittedName>
        <fullName evidence="2">DUF4326 domain-containing protein</fullName>
    </submittedName>
</protein>
<gene>
    <name evidence="2" type="ORF">IC608_14620</name>
</gene>
<evidence type="ECO:0000313" key="3">
    <source>
        <dbReference type="Proteomes" id="UP000654108"/>
    </source>
</evidence>
<dbReference type="EMBL" id="JACYFU010000004">
    <property type="protein sequence ID" value="MBD8066705.1"/>
    <property type="molecule type" value="Genomic_DNA"/>
</dbReference>
<sequence>MKPVRLVLSRRSGFDLQALSQTTNGLQAQSVARPGRWGNPFSVGAIAEEMGIPADAARAEAVRRHRLWLAGQLEIDRPPPDPATIRAELGGKNLACWCSSDGPCHADTLISVANP</sequence>
<name>A0A927IRH4_9HYPH</name>
<organism evidence="2 3">
    <name type="scientific">Devosia oryzisoli</name>
    <dbReference type="NCBI Taxonomy" id="2774138"/>
    <lineage>
        <taxon>Bacteria</taxon>
        <taxon>Pseudomonadati</taxon>
        <taxon>Pseudomonadota</taxon>
        <taxon>Alphaproteobacteria</taxon>
        <taxon>Hyphomicrobiales</taxon>
        <taxon>Devosiaceae</taxon>
        <taxon>Devosia</taxon>
    </lineage>
</organism>
<dbReference type="InterPro" id="IPR025475">
    <property type="entry name" value="DUF4326"/>
</dbReference>
<accession>A0A927IRH4</accession>
<comment type="caution">
    <text evidence="2">The sequence shown here is derived from an EMBL/GenBank/DDBJ whole genome shotgun (WGS) entry which is preliminary data.</text>
</comment>
<evidence type="ECO:0000313" key="2">
    <source>
        <dbReference type="EMBL" id="MBD8066705.1"/>
    </source>
</evidence>
<evidence type="ECO:0000259" key="1">
    <source>
        <dbReference type="Pfam" id="PF14216"/>
    </source>
</evidence>
<keyword evidence="3" id="KW-1185">Reference proteome</keyword>